<sequence>MSDHSMVWNSDLVETLELQNLMLNARQTIVGAENRKESRGAHAREDFKVRDRVDELDYARPLEGQKPVPFEQHWRKHTLTTMDVATGQPEGIAHQFAKPTKLHTSTDPTVETFTPFITGTGSILNVITGLTQTLPWS</sequence>
<organism evidence="2 3">
    <name type="scientific">Timema podura</name>
    <name type="common">Walking stick</name>
    <dbReference type="NCBI Taxonomy" id="61482"/>
    <lineage>
        <taxon>Eukaryota</taxon>
        <taxon>Metazoa</taxon>
        <taxon>Ecdysozoa</taxon>
        <taxon>Arthropoda</taxon>
        <taxon>Hexapoda</taxon>
        <taxon>Insecta</taxon>
        <taxon>Pterygota</taxon>
        <taxon>Neoptera</taxon>
        <taxon>Polyneoptera</taxon>
        <taxon>Phasmatodea</taxon>
        <taxon>Timematodea</taxon>
        <taxon>Timematoidea</taxon>
        <taxon>Timematidae</taxon>
        <taxon>Timema</taxon>
    </lineage>
</organism>
<name>A0ABN7PJJ4_TIMPD</name>
<dbReference type="SUPFAM" id="SSF46977">
    <property type="entry name" value="Succinate dehydrogenase/fumarate reductase flavoprotein C-terminal domain"/>
    <property type="match status" value="1"/>
</dbReference>
<dbReference type="EMBL" id="CAJPIN010045436">
    <property type="protein sequence ID" value="CAG2065653.1"/>
    <property type="molecule type" value="Genomic_DNA"/>
</dbReference>
<keyword evidence="3" id="KW-1185">Reference proteome</keyword>
<proteinExistence type="predicted"/>
<dbReference type="InterPro" id="IPR015939">
    <property type="entry name" value="Fum_Rdtase/Succ_DH_flav-like_C"/>
</dbReference>
<evidence type="ECO:0000313" key="3">
    <source>
        <dbReference type="Proteomes" id="UP001153148"/>
    </source>
</evidence>
<evidence type="ECO:0000259" key="1">
    <source>
        <dbReference type="Pfam" id="PF02910"/>
    </source>
</evidence>
<gene>
    <name evidence="2" type="ORF">TPAB3V08_LOCUS12597</name>
</gene>
<dbReference type="PANTHER" id="PTHR11632">
    <property type="entry name" value="SUCCINATE DEHYDROGENASE 2 FLAVOPROTEIN SUBUNIT"/>
    <property type="match status" value="1"/>
</dbReference>
<protein>
    <recommendedName>
        <fullName evidence="1">Fumarate reductase/succinate dehydrogenase flavoprotein-like C-terminal domain-containing protein</fullName>
    </recommendedName>
</protein>
<evidence type="ECO:0000313" key="2">
    <source>
        <dbReference type="EMBL" id="CAG2065653.1"/>
    </source>
</evidence>
<dbReference type="Pfam" id="PF02910">
    <property type="entry name" value="Succ_DH_flav_C"/>
    <property type="match status" value="1"/>
</dbReference>
<feature type="domain" description="Fumarate reductase/succinate dehydrogenase flavoprotein-like C-terminal" evidence="1">
    <location>
        <begin position="2"/>
        <end position="90"/>
    </location>
</feature>
<dbReference type="Proteomes" id="UP001153148">
    <property type="component" value="Unassembled WGS sequence"/>
</dbReference>
<comment type="caution">
    <text evidence="2">The sequence shown here is derived from an EMBL/GenBank/DDBJ whole genome shotgun (WGS) entry which is preliminary data.</text>
</comment>
<dbReference type="Gene3D" id="4.10.80.40">
    <property type="entry name" value="succinate dehydrogenase protein domain"/>
    <property type="match status" value="1"/>
</dbReference>
<accession>A0ABN7PJJ4</accession>
<dbReference type="InterPro" id="IPR030664">
    <property type="entry name" value="SdhA/FrdA/AprA"/>
</dbReference>
<dbReference type="Gene3D" id="1.20.58.100">
    <property type="entry name" value="Fumarate reductase/succinate dehydrogenase flavoprotein-like, C-terminal domain"/>
    <property type="match status" value="1"/>
</dbReference>
<reference evidence="2" key="1">
    <citation type="submission" date="2021-03" db="EMBL/GenBank/DDBJ databases">
        <authorList>
            <person name="Tran Van P."/>
        </authorList>
    </citation>
    <scope>NUCLEOTIDE SEQUENCE</scope>
</reference>
<dbReference type="PANTHER" id="PTHR11632:SF51">
    <property type="entry name" value="SUCCINATE DEHYDROGENASE [UBIQUINONE] FLAVOPROTEIN SUBUNIT, MITOCHONDRIAL"/>
    <property type="match status" value="1"/>
</dbReference>
<dbReference type="InterPro" id="IPR037099">
    <property type="entry name" value="Fum_R/Succ_DH_flav-like_C_sf"/>
</dbReference>